<organism evidence="1 2">
    <name type="scientific">Ligilactobacillus salivarius</name>
    <dbReference type="NCBI Taxonomy" id="1624"/>
    <lineage>
        <taxon>Bacteria</taxon>
        <taxon>Bacillati</taxon>
        <taxon>Bacillota</taxon>
        <taxon>Bacilli</taxon>
        <taxon>Lactobacillales</taxon>
        <taxon>Lactobacillaceae</taxon>
        <taxon>Ligilactobacillus</taxon>
    </lineage>
</organism>
<sequence>MNKQEKLIEISKLIAITNEDRFKEYLNRPVVSGFYTDITDKAIETGYDSTRFVHRYKKEIIKKEEFLQAIKQLRSLGKFNKTKLRGINKLTKFADDNYYDYLKEVTEYNIKFENLKQGWSNYEIHVGYEDDEFFNNYLRPLNFVLNKMVYRNTNLSRFEIKYHELQQAIKELDGQLSGESSYHTTSMIVA</sequence>
<dbReference type="AlphaFoldDB" id="A0A089RZP9"/>
<keyword evidence="1" id="KW-0614">Plasmid</keyword>
<protein>
    <submittedName>
        <fullName evidence="1">Uncharacterized protein</fullName>
    </submittedName>
</protein>
<dbReference type="RefSeq" id="WP_044005986.1">
    <property type="nucleotide sequence ID" value="NZ_CP007649.1"/>
</dbReference>
<evidence type="ECO:0000313" key="1">
    <source>
        <dbReference type="EMBL" id="AIR11852.1"/>
    </source>
</evidence>
<dbReference type="EMBL" id="CP007649">
    <property type="protein sequence ID" value="AIR11852.1"/>
    <property type="molecule type" value="Genomic_DNA"/>
</dbReference>
<name>A0A089RZP9_9LACO</name>
<evidence type="ECO:0000313" key="2">
    <source>
        <dbReference type="Proteomes" id="UP000029488"/>
    </source>
</evidence>
<geneLocation type="plasmid" evidence="1 2">
    <name>pLMP1046</name>
</geneLocation>
<dbReference type="Proteomes" id="UP000029488">
    <property type="component" value="Plasmid pLMP1046"/>
</dbReference>
<proteinExistence type="predicted"/>
<accession>A0A089RZP9</accession>
<gene>
    <name evidence="1" type="ORF">LSJ_4075</name>
</gene>
<reference evidence="1 2" key="1">
    <citation type="journal article" date="2014" name="BMC Genomics">
        <title>Unusual genome complexity in Lactobacillus salivarius JCM1046.</title>
        <authorList>
            <person name="Raftis E.J."/>
            <person name="Forde B.M."/>
            <person name="Claesson M.J."/>
            <person name="O'Toole P.W."/>
        </authorList>
    </citation>
    <scope>NUCLEOTIDE SEQUENCE [LARGE SCALE GENOMIC DNA]</scope>
    <source>
        <strain evidence="1 2">JCM1046</strain>
        <plasmid evidence="1 2">pLMP1046</plasmid>
    </source>
</reference>
<dbReference type="KEGG" id="lsj:LSJ_4075"/>